<comment type="caution">
    <text evidence="1">The sequence shown here is derived from an EMBL/GenBank/DDBJ whole genome shotgun (WGS) entry which is preliminary data.</text>
</comment>
<accession>A0ACC2AF80</accession>
<evidence type="ECO:0000313" key="1">
    <source>
        <dbReference type="EMBL" id="KAJ7516240.1"/>
    </source>
</evidence>
<reference evidence="2" key="1">
    <citation type="journal article" date="2024" name="Proc. Natl. Acad. Sci. U.S.A.">
        <title>Extraordinary preservation of gene collinearity over three hundred million years revealed in homosporous lycophytes.</title>
        <authorList>
            <person name="Li C."/>
            <person name="Wickell D."/>
            <person name="Kuo L.Y."/>
            <person name="Chen X."/>
            <person name="Nie B."/>
            <person name="Liao X."/>
            <person name="Peng D."/>
            <person name="Ji J."/>
            <person name="Jenkins J."/>
            <person name="Williams M."/>
            <person name="Shu S."/>
            <person name="Plott C."/>
            <person name="Barry K."/>
            <person name="Rajasekar S."/>
            <person name="Grimwood J."/>
            <person name="Han X."/>
            <person name="Sun S."/>
            <person name="Hou Z."/>
            <person name="He W."/>
            <person name="Dai G."/>
            <person name="Sun C."/>
            <person name="Schmutz J."/>
            <person name="Leebens-Mack J.H."/>
            <person name="Li F.W."/>
            <person name="Wang L."/>
        </authorList>
    </citation>
    <scope>NUCLEOTIDE SEQUENCE [LARGE SCALE GENOMIC DNA]</scope>
    <source>
        <strain evidence="2">cv. PW_Plant_1</strain>
    </source>
</reference>
<proteinExistence type="predicted"/>
<name>A0ACC2AF80_DIPCM</name>
<protein>
    <submittedName>
        <fullName evidence="1">Uncharacterized protein</fullName>
    </submittedName>
</protein>
<evidence type="ECO:0000313" key="2">
    <source>
        <dbReference type="Proteomes" id="UP001162992"/>
    </source>
</evidence>
<organism evidence="1 2">
    <name type="scientific">Diphasiastrum complanatum</name>
    <name type="common">Issler's clubmoss</name>
    <name type="synonym">Lycopodium complanatum</name>
    <dbReference type="NCBI Taxonomy" id="34168"/>
    <lineage>
        <taxon>Eukaryota</taxon>
        <taxon>Viridiplantae</taxon>
        <taxon>Streptophyta</taxon>
        <taxon>Embryophyta</taxon>
        <taxon>Tracheophyta</taxon>
        <taxon>Lycopodiopsida</taxon>
        <taxon>Lycopodiales</taxon>
        <taxon>Lycopodiaceae</taxon>
        <taxon>Lycopodioideae</taxon>
        <taxon>Diphasiastrum</taxon>
    </lineage>
</organism>
<dbReference type="Proteomes" id="UP001162992">
    <property type="component" value="Chromosome 22"/>
</dbReference>
<dbReference type="EMBL" id="CM055113">
    <property type="protein sequence ID" value="KAJ7516240.1"/>
    <property type="molecule type" value="Genomic_DNA"/>
</dbReference>
<gene>
    <name evidence="1" type="ORF">O6H91_22G048900</name>
</gene>
<sequence length="484" mass="53843">MEDLAAAKTQILEMARAILEAKDAELAFHMQVLETMNAVLPQFSVSPNSPEPNSKKGPISALHTDDGDGLVEGMDEDRRNAIHLTILELGSLNREAADREMAIREASRFSQLDAIQEHDFEFARSLADLPQNVWEKTGDYFSDPCVPVPDMAYEVGAGPEYEQVVELAQSWFGSKSVTTPASSTRGEHFGSGMGSVLLAQNPIMRIERLEQKQGERDSLALVEIGDYLSWETKTAQTCQGPKEVVHSTSGRGEVCQICMEEKPFTSFLTIEGCQHKFCVICISKHAEARFQSGQLFVTCPYLGCLNTLTLNECSQLLPSESFRILSTRQIEAAIPETERLYCPYPDCSSLLIKPEIDMSRQSASSAHPHMSAVGCVECEACHRAFCMECAVPWHGDLTCAEYQDELKSPGTYGDKKLLELAESRNWQRCKQCARVIELKYGCNHITCLCGHQFCYLCGAAWINSRQRTCTCSLWTEDKIVSRSG</sequence>
<keyword evidence="2" id="KW-1185">Reference proteome</keyword>